<keyword evidence="3" id="KW-1185">Reference proteome</keyword>
<dbReference type="eggNOG" id="ENOG502SNA0">
    <property type="taxonomic scope" value="Eukaryota"/>
</dbReference>
<protein>
    <submittedName>
        <fullName evidence="2">Uncharacterized protein</fullName>
    </submittedName>
</protein>
<dbReference type="Proteomes" id="UP000030651">
    <property type="component" value="Unassembled WGS sequence"/>
</dbReference>
<dbReference type="OMA" id="INETERY"/>
<feature type="compositionally biased region" description="Low complexity" evidence="1">
    <location>
        <begin position="334"/>
        <end position="345"/>
    </location>
</feature>
<dbReference type="InParanoid" id="W3WT28"/>
<dbReference type="OrthoDB" id="4588818at2759"/>
<dbReference type="HOGENOM" id="CLU_319332_0_0_1"/>
<gene>
    <name evidence="2" type="ORF">PFICI_10848</name>
</gene>
<evidence type="ECO:0000313" key="2">
    <source>
        <dbReference type="EMBL" id="ETS76974.1"/>
    </source>
</evidence>
<evidence type="ECO:0000256" key="1">
    <source>
        <dbReference type="SAM" id="MobiDB-lite"/>
    </source>
</evidence>
<organism evidence="2 3">
    <name type="scientific">Pestalotiopsis fici (strain W106-1 / CGMCC3.15140)</name>
    <dbReference type="NCBI Taxonomy" id="1229662"/>
    <lineage>
        <taxon>Eukaryota</taxon>
        <taxon>Fungi</taxon>
        <taxon>Dikarya</taxon>
        <taxon>Ascomycota</taxon>
        <taxon>Pezizomycotina</taxon>
        <taxon>Sordariomycetes</taxon>
        <taxon>Xylariomycetidae</taxon>
        <taxon>Amphisphaeriales</taxon>
        <taxon>Sporocadaceae</taxon>
        <taxon>Pestalotiopsis</taxon>
    </lineage>
</organism>
<dbReference type="AlphaFoldDB" id="W3WT28"/>
<dbReference type="KEGG" id="pfy:PFICI_10848"/>
<evidence type="ECO:0000313" key="3">
    <source>
        <dbReference type="Proteomes" id="UP000030651"/>
    </source>
</evidence>
<name>W3WT28_PESFW</name>
<feature type="region of interest" description="Disordered" evidence="1">
    <location>
        <begin position="321"/>
        <end position="364"/>
    </location>
</feature>
<dbReference type="RefSeq" id="XP_007837620.1">
    <property type="nucleotide sequence ID" value="XM_007839429.1"/>
</dbReference>
<accession>W3WT28</accession>
<sequence>MTVQHGADSRLSFDQETHSWIQRLHEAWSNDGPPSTFAALRDDLLGQVEHLDIRISTLSSLAEIIGFHGHGTDPDSRWNELLATASLFRSRIKGTGRKRKRAYNETNRLRNLALISALWSPAVVFHYGWNEASQVQMNMLRACAATYPRFFVDLLPRLNTVLLARHCQGIQDCRVKTLNEAPLQPHRDLDLITLALAVPNVMAQDQWVTSEDGLVPIDEAGTLLKSARPSHHEIYLLRRDRYGLLTARGEEGAPSSPLDVAIDADPNVYFTSGNPSIPAFQYQASPKNTPSLDVGHRDLRSCPLNVPMTPPVLLPETQHPHSIGTTRSDPAAVRSSTFSSRSPSTEATSITPSTAHMFPSERCDRSHEQGWDALVDVFTPTFASDIDLFNSCDLPDTFEWVTGNSADAPSSNMPSANHRPDLGGRLSHSTSPACPTQDMSVQDLRIESPPVLPSQGPLTVEESLHNRYRDLIMAHIQIAGTGTGDQQNQRNHCTQWLSPSTRWASVWTKPDSKLPRGGAMSRAEADIFYLSSDEALAAGQKGEVLRKPVVVKETFSDSGMHTIQEFATLWRDTKTDASVDTCLLEHRSPAAPHNESLMAILCTVHHDRSFSTADLRNVTRSHRPVFTMLPRFRLFDSLAERVQDAIVGRASEVATERSEGRATARNGSNEEIISRLISLVSRDSTFNALSLAGASSGTRVVAMGGMWLRNLDGVMLCTFVSEETAIAEAEGLAEMGRNWTPNGRHKLFVLEQDDVLFIPPGIRLAYVVHSPTNNLMEGGNLWDSLNIVEVLHAVHWAYTHRLALADPIAEQLPHFLTELEVLVKHQLEYFRGPETEKDFLHLFELAISKLASLGL</sequence>
<dbReference type="EMBL" id="KI912116">
    <property type="protein sequence ID" value="ETS76974.1"/>
    <property type="molecule type" value="Genomic_DNA"/>
</dbReference>
<reference evidence="3" key="1">
    <citation type="journal article" date="2015" name="BMC Genomics">
        <title>Genomic and transcriptomic analysis of the endophytic fungus Pestalotiopsis fici reveals its lifestyle and high potential for synthesis of natural products.</title>
        <authorList>
            <person name="Wang X."/>
            <person name="Zhang X."/>
            <person name="Liu L."/>
            <person name="Xiang M."/>
            <person name="Wang W."/>
            <person name="Sun X."/>
            <person name="Che Y."/>
            <person name="Guo L."/>
            <person name="Liu G."/>
            <person name="Guo L."/>
            <person name="Wang C."/>
            <person name="Yin W.B."/>
            <person name="Stadler M."/>
            <person name="Zhang X."/>
            <person name="Liu X."/>
        </authorList>
    </citation>
    <scope>NUCLEOTIDE SEQUENCE [LARGE SCALE GENOMIC DNA]</scope>
    <source>
        <strain evidence="3">W106-1 / CGMCC3.15140</strain>
    </source>
</reference>
<proteinExistence type="predicted"/>
<dbReference type="GeneID" id="19275861"/>